<sequence>MDITNYSFFAIKDPTGIMVGDRYEFLLDVEVDEEDELYTSGGLELRVILAVDENGARIAHYNFADKLSNEILEFGLEEDEEEEVLAYCQSKL</sequence>
<accession>A0ABW4QL58</accession>
<reference evidence="2" key="1">
    <citation type="journal article" date="2019" name="Int. J. Syst. Evol. Microbiol.">
        <title>The Global Catalogue of Microorganisms (GCM) 10K type strain sequencing project: providing services to taxonomists for standard genome sequencing and annotation.</title>
        <authorList>
            <consortium name="The Broad Institute Genomics Platform"/>
            <consortium name="The Broad Institute Genome Sequencing Center for Infectious Disease"/>
            <person name="Wu L."/>
            <person name="Ma J."/>
        </authorList>
    </citation>
    <scope>NUCLEOTIDE SEQUENCE [LARGE SCALE GENOMIC DNA]</scope>
    <source>
        <strain evidence="2">CGMCC 1.15475</strain>
    </source>
</reference>
<evidence type="ECO:0000313" key="2">
    <source>
        <dbReference type="Proteomes" id="UP001597273"/>
    </source>
</evidence>
<keyword evidence="2" id="KW-1185">Reference proteome</keyword>
<comment type="caution">
    <text evidence="1">The sequence shown here is derived from an EMBL/GenBank/DDBJ whole genome shotgun (WGS) entry which is preliminary data.</text>
</comment>
<dbReference type="InterPro" id="IPR045424">
    <property type="entry name" value="DUF6509"/>
</dbReference>
<dbReference type="EMBL" id="JBHUFW010000012">
    <property type="protein sequence ID" value="MFD1864372.1"/>
    <property type="molecule type" value="Genomic_DNA"/>
</dbReference>
<organism evidence="1 2">
    <name type="scientific">Planococcus chinensis</name>
    <dbReference type="NCBI Taxonomy" id="272917"/>
    <lineage>
        <taxon>Bacteria</taxon>
        <taxon>Bacillati</taxon>
        <taxon>Bacillota</taxon>
        <taxon>Bacilli</taxon>
        <taxon>Bacillales</taxon>
        <taxon>Caryophanaceae</taxon>
        <taxon>Planococcus</taxon>
    </lineage>
</organism>
<gene>
    <name evidence="1" type="ORF">ACFSDB_15830</name>
</gene>
<proteinExistence type="predicted"/>
<evidence type="ECO:0000313" key="1">
    <source>
        <dbReference type="EMBL" id="MFD1864372.1"/>
    </source>
</evidence>
<dbReference type="Pfam" id="PF20119">
    <property type="entry name" value="DUF6509"/>
    <property type="match status" value="1"/>
</dbReference>
<dbReference type="Proteomes" id="UP001597273">
    <property type="component" value="Unassembled WGS sequence"/>
</dbReference>
<protein>
    <submittedName>
        <fullName evidence="1">DUF6509 family protein</fullName>
    </submittedName>
</protein>
<dbReference type="RefSeq" id="WP_204892851.1">
    <property type="nucleotide sequence ID" value="NZ_JBHUFW010000012.1"/>
</dbReference>
<name>A0ABW4QL58_9BACL</name>